<name>A0ABP7H559_9ACTN</name>
<comment type="caution">
    <text evidence="2">The sequence shown here is derived from an EMBL/GenBank/DDBJ whole genome shotgun (WGS) entry which is preliminary data.</text>
</comment>
<proteinExistence type="predicted"/>
<evidence type="ECO:0000256" key="1">
    <source>
        <dbReference type="SAM" id="MobiDB-lite"/>
    </source>
</evidence>
<dbReference type="Proteomes" id="UP001501009">
    <property type="component" value="Unassembled WGS sequence"/>
</dbReference>
<evidence type="ECO:0000313" key="2">
    <source>
        <dbReference type="EMBL" id="GAA3783905.1"/>
    </source>
</evidence>
<feature type="region of interest" description="Disordered" evidence="1">
    <location>
        <begin position="1"/>
        <end position="59"/>
    </location>
</feature>
<evidence type="ECO:0000313" key="3">
    <source>
        <dbReference type="Proteomes" id="UP001501009"/>
    </source>
</evidence>
<dbReference type="EMBL" id="BAABDE010000007">
    <property type="protein sequence ID" value="GAA3783905.1"/>
    <property type="molecule type" value="Genomic_DNA"/>
</dbReference>
<organism evidence="2 3">
    <name type="scientific">Streptomyces coacervatus</name>
    <dbReference type="NCBI Taxonomy" id="647381"/>
    <lineage>
        <taxon>Bacteria</taxon>
        <taxon>Bacillati</taxon>
        <taxon>Actinomycetota</taxon>
        <taxon>Actinomycetes</taxon>
        <taxon>Kitasatosporales</taxon>
        <taxon>Streptomycetaceae</taxon>
        <taxon>Streptomyces</taxon>
    </lineage>
</organism>
<protein>
    <recommendedName>
        <fullName evidence="4">DNA primase/polymerase bifunctional N-terminal domain-containing protein</fullName>
    </recommendedName>
</protein>
<gene>
    <name evidence="2" type="ORF">GCM10022403_018240</name>
</gene>
<feature type="compositionally biased region" description="Low complexity" evidence="1">
    <location>
        <begin position="12"/>
        <end position="25"/>
    </location>
</feature>
<keyword evidence="3" id="KW-1185">Reference proteome</keyword>
<evidence type="ECO:0008006" key="4">
    <source>
        <dbReference type="Google" id="ProtNLM"/>
    </source>
</evidence>
<feature type="compositionally biased region" description="Polar residues" evidence="1">
    <location>
        <begin position="43"/>
        <end position="58"/>
    </location>
</feature>
<reference evidence="3" key="1">
    <citation type="journal article" date="2019" name="Int. J. Syst. Evol. Microbiol.">
        <title>The Global Catalogue of Microorganisms (GCM) 10K type strain sequencing project: providing services to taxonomists for standard genome sequencing and annotation.</title>
        <authorList>
            <consortium name="The Broad Institute Genomics Platform"/>
            <consortium name="The Broad Institute Genome Sequencing Center for Infectious Disease"/>
            <person name="Wu L."/>
            <person name="Ma J."/>
        </authorList>
    </citation>
    <scope>NUCLEOTIDE SEQUENCE [LARGE SCALE GENOMIC DNA]</scope>
    <source>
        <strain evidence="3">JCM 17138</strain>
    </source>
</reference>
<accession>A0ABP7H559</accession>
<sequence length="220" mass="23440">MTPKAGVGTVGGRATTPPATVTKVPGNRSRRPRGAANLREQVDMTNATAPGETRTSSPHPFDAELAAQWLALAHPSPRAARGEWSSAAKLAVLPLGRTFDAVRIPEDVVHAAAQSDEPSTTGSWLARHLSGPVIRDPGFRRYYVLVPPGTAQAWRARDTECLGDGTYLGVPRTDRIEVDERAPLAAYWSVPMARPGRLCQAADVLELVLLGHVLTGGDEA</sequence>